<accession>A0A1F4T7Q4</accession>
<feature type="binding site" evidence="6">
    <location>
        <position position="87"/>
    </location>
    <ligand>
        <name>[4Fe-4S] cluster</name>
        <dbReference type="ChEBI" id="CHEBI:49883"/>
        <note>4Fe-4S-S-AdoMet</note>
    </ligand>
</feature>
<evidence type="ECO:0000256" key="2">
    <source>
        <dbReference type="ARBA" id="ARBA00022691"/>
    </source>
</evidence>
<dbReference type="PIRSF" id="PIRSF004869">
    <property type="entry name" value="PflX_prd"/>
    <property type="match status" value="1"/>
</dbReference>
<evidence type="ECO:0000256" key="6">
    <source>
        <dbReference type="PIRSR" id="PIRSR004869-50"/>
    </source>
</evidence>
<dbReference type="Proteomes" id="UP000178602">
    <property type="component" value="Unassembled WGS sequence"/>
</dbReference>
<dbReference type="EMBL" id="MEUG01000001">
    <property type="protein sequence ID" value="OGC28831.1"/>
    <property type="molecule type" value="Genomic_DNA"/>
</dbReference>
<evidence type="ECO:0000313" key="9">
    <source>
        <dbReference type="Proteomes" id="UP000178602"/>
    </source>
</evidence>
<dbReference type="InterPro" id="IPR027596">
    <property type="entry name" value="AmmeMemoSam_rS"/>
</dbReference>
<dbReference type="GO" id="GO:0003824">
    <property type="term" value="F:catalytic activity"/>
    <property type="evidence" value="ECO:0007669"/>
    <property type="project" value="InterPro"/>
</dbReference>
<dbReference type="InterPro" id="IPR007197">
    <property type="entry name" value="rSAM"/>
</dbReference>
<evidence type="ECO:0000256" key="1">
    <source>
        <dbReference type="ARBA" id="ARBA00022485"/>
    </source>
</evidence>
<keyword evidence="5 6" id="KW-0411">Iron-sulfur</keyword>
<gene>
    <name evidence="8" type="ORF">A3K49_07800</name>
</gene>
<evidence type="ECO:0000256" key="5">
    <source>
        <dbReference type="ARBA" id="ARBA00023014"/>
    </source>
</evidence>
<dbReference type="InterPro" id="IPR013785">
    <property type="entry name" value="Aldolase_TIM"/>
</dbReference>
<dbReference type="AlphaFoldDB" id="A0A1F4T7Q4"/>
<dbReference type="Gene3D" id="3.20.20.70">
    <property type="entry name" value="Aldolase class I"/>
    <property type="match status" value="1"/>
</dbReference>
<comment type="cofactor">
    <cofactor evidence="6">
        <name>[4Fe-4S] cluster</name>
        <dbReference type="ChEBI" id="CHEBI:49883"/>
    </cofactor>
    <text evidence="6">Binds 1 [4Fe-4S] cluster. The cluster is coordinated with 3 cysteines and an exchangeable S-adenosyl-L-methionine.</text>
</comment>
<dbReference type="SFLD" id="SFLDS00029">
    <property type="entry name" value="Radical_SAM"/>
    <property type="match status" value="1"/>
</dbReference>
<dbReference type="SFLD" id="SFLDG01101">
    <property type="entry name" value="Uncharacterised_Radical_SAM_Su"/>
    <property type="match status" value="1"/>
</dbReference>
<organism evidence="8 9">
    <name type="scientific">candidate division WOR-1 bacterium RIFOXYC12_FULL_54_18</name>
    <dbReference type="NCBI Taxonomy" id="1802584"/>
    <lineage>
        <taxon>Bacteria</taxon>
        <taxon>Bacillati</taxon>
        <taxon>Saganbacteria</taxon>
    </lineage>
</organism>
<feature type="domain" description="Radical SAM core" evidence="7">
    <location>
        <begin position="68"/>
        <end position="287"/>
    </location>
</feature>
<dbReference type="InterPro" id="IPR006638">
    <property type="entry name" value="Elp3/MiaA/NifB-like_rSAM"/>
</dbReference>
<dbReference type="Pfam" id="PF04055">
    <property type="entry name" value="Radical_SAM"/>
    <property type="match status" value="1"/>
</dbReference>
<dbReference type="PANTHER" id="PTHR30352">
    <property type="entry name" value="PYRUVATE FORMATE-LYASE-ACTIVATING ENZYME"/>
    <property type="match status" value="1"/>
</dbReference>
<dbReference type="PROSITE" id="PS51918">
    <property type="entry name" value="RADICAL_SAM"/>
    <property type="match status" value="1"/>
</dbReference>
<feature type="binding site" evidence="6">
    <location>
        <position position="90"/>
    </location>
    <ligand>
        <name>[4Fe-4S] cluster</name>
        <dbReference type="ChEBI" id="CHEBI:49883"/>
        <note>4Fe-4S-S-AdoMet</note>
    </ligand>
</feature>
<dbReference type="SMART" id="SM00729">
    <property type="entry name" value="Elp3"/>
    <property type="match status" value="1"/>
</dbReference>
<evidence type="ECO:0000259" key="7">
    <source>
        <dbReference type="PROSITE" id="PS51918"/>
    </source>
</evidence>
<keyword evidence="4 6" id="KW-0408">Iron</keyword>
<proteinExistence type="predicted"/>
<dbReference type="GO" id="GO:0046872">
    <property type="term" value="F:metal ion binding"/>
    <property type="evidence" value="ECO:0007669"/>
    <property type="project" value="UniProtKB-KW"/>
</dbReference>
<dbReference type="InterPro" id="IPR058240">
    <property type="entry name" value="rSAM_sf"/>
</dbReference>
<feature type="binding site" evidence="6">
    <location>
        <position position="83"/>
    </location>
    <ligand>
        <name>[4Fe-4S] cluster</name>
        <dbReference type="ChEBI" id="CHEBI:49883"/>
        <note>4Fe-4S-S-AdoMet</note>
    </ligand>
</feature>
<name>A0A1F4T7Q4_UNCSA</name>
<keyword evidence="3 6" id="KW-0479">Metal-binding</keyword>
<keyword evidence="2 6" id="KW-0949">S-adenosyl-L-methionine</keyword>
<reference evidence="8 9" key="1">
    <citation type="journal article" date="2016" name="Nat. Commun.">
        <title>Thousands of microbial genomes shed light on interconnected biogeochemical processes in an aquifer system.</title>
        <authorList>
            <person name="Anantharaman K."/>
            <person name="Brown C.T."/>
            <person name="Hug L.A."/>
            <person name="Sharon I."/>
            <person name="Castelle C.J."/>
            <person name="Probst A.J."/>
            <person name="Thomas B.C."/>
            <person name="Singh A."/>
            <person name="Wilkins M.J."/>
            <person name="Karaoz U."/>
            <person name="Brodie E.L."/>
            <person name="Williams K.H."/>
            <person name="Hubbard S.S."/>
            <person name="Banfield J.F."/>
        </authorList>
    </citation>
    <scope>NUCLEOTIDE SEQUENCE [LARGE SCALE GENOMIC DNA]</scope>
</reference>
<dbReference type="InterPro" id="IPR034457">
    <property type="entry name" value="Organic_radical-activating"/>
</dbReference>
<comment type="caution">
    <text evidence="8">The sequence shown here is derived from an EMBL/GenBank/DDBJ whole genome shotgun (WGS) entry which is preliminary data.</text>
</comment>
<keyword evidence="1" id="KW-0004">4Fe-4S</keyword>
<protein>
    <submittedName>
        <fullName evidence="8">AmmeMemoRadiSam system radical SAM enzyme</fullName>
    </submittedName>
</protein>
<dbReference type="PANTHER" id="PTHR30352:SF5">
    <property type="entry name" value="PYRUVATE FORMATE-LYASE 1-ACTIVATING ENZYME"/>
    <property type="match status" value="1"/>
</dbReference>
<sequence>MTREALFYKKLEDQKVKCELCPHHCLISDRGRGICGVRENQGGELISLVYGKLVSAQIDPIEKKPLFHFLPGSTTYSIATVGCNFRCDFCQNFGISQSPRDKKVIVGQETSPEQIVEAALESKTLSISYTYTEPTIYYEYALDCAKLAREKGLKNIFITNGYIDPAPLEAIAPYLDAANIDLKSFRDDFYRKICGGQLMPVLETIKLMKKLKIWIEVTTLIIPGVNDSLEELAEIAGFIRGLGEETPWHVSGFYPANKMLDRPPTPASALSKAREIGLKSGLQYVYAGNVPIPEGEDTLCPQCGKPLITRAQFRTWSNLVNEKGGCPACQKSIAGVWR</sequence>
<evidence type="ECO:0000256" key="3">
    <source>
        <dbReference type="ARBA" id="ARBA00022723"/>
    </source>
</evidence>
<dbReference type="NCBIfam" id="TIGR04337">
    <property type="entry name" value="AmmeMemoSam_rS"/>
    <property type="match status" value="1"/>
</dbReference>
<evidence type="ECO:0000256" key="4">
    <source>
        <dbReference type="ARBA" id="ARBA00023004"/>
    </source>
</evidence>
<evidence type="ECO:0000313" key="8">
    <source>
        <dbReference type="EMBL" id="OGC28831.1"/>
    </source>
</evidence>
<dbReference type="SUPFAM" id="SSF102114">
    <property type="entry name" value="Radical SAM enzymes"/>
    <property type="match status" value="1"/>
</dbReference>
<dbReference type="GO" id="GO:0051539">
    <property type="term" value="F:4 iron, 4 sulfur cluster binding"/>
    <property type="evidence" value="ECO:0007669"/>
    <property type="project" value="UniProtKB-KW"/>
</dbReference>
<dbReference type="CDD" id="cd01335">
    <property type="entry name" value="Radical_SAM"/>
    <property type="match status" value="1"/>
</dbReference>
<dbReference type="InterPro" id="IPR016431">
    <property type="entry name" value="Pyrv-formate_lyase-activ_prd"/>
</dbReference>